<feature type="transmembrane region" description="Helical" evidence="1">
    <location>
        <begin position="114"/>
        <end position="134"/>
    </location>
</feature>
<feature type="transmembrane region" description="Helical" evidence="1">
    <location>
        <begin position="12"/>
        <end position="32"/>
    </location>
</feature>
<dbReference type="InterPro" id="IPR052966">
    <property type="entry name" value="Beta-lactamase_Reg"/>
</dbReference>
<keyword evidence="1" id="KW-1133">Transmembrane helix</keyword>
<dbReference type="GO" id="GO:0005886">
    <property type="term" value="C:plasma membrane"/>
    <property type="evidence" value="ECO:0007669"/>
    <property type="project" value="TreeGrafter"/>
</dbReference>
<feature type="transmembrane region" description="Helical" evidence="1">
    <location>
        <begin position="154"/>
        <end position="173"/>
    </location>
</feature>
<dbReference type="UniPathway" id="UPA00148"/>
<sequence length="254" mass="27938">AVHSRLSSDTWNSSFGLMLVLLPVWTVAGLLQVWLHDVLFGLVGLLFYITTLVYCLGPRDLAIDVNTYCEVADSTDDDLRTRAAARLLGDEVQVDDDVERQVARAVLTEANDRLFGVLFWFVVLGPVGAIMYRSVVVLFRERREPGRYGDAIEWAYSVLIWIPARLLALGYALSGHFDAAIEGWRAAHREIPRGSEGTYEVLASTGEGALGLSGGETVIEGVASPVRAAMRLVWRTLTIWMVALSLLTLVGWSG</sequence>
<feature type="transmembrane region" description="Helical" evidence="1">
    <location>
        <begin position="38"/>
        <end position="57"/>
    </location>
</feature>
<dbReference type="GO" id="GO:0009236">
    <property type="term" value="P:cobalamin biosynthetic process"/>
    <property type="evidence" value="ECO:0007669"/>
    <property type="project" value="UniProtKB-UniPathway"/>
</dbReference>
<dbReference type="GO" id="GO:0046677">
    <property type="term" value="P:response to antibiotic"/>
    <property type="evidence" value="ECO:0007669"/>
    <property type="project" value="TreeGrafter"/>
</dbReference>
<keyword evidence="2" id="KW-0436">Ligase</keyword>
<dbReference type="PANTHER" id="PTHR38684">
    <property type="entry name" value="PROTEIN AMPE"/>
    <property type="match status" value="1"/>
</dbReference>
<evidence type="ECO:0000256" key="1">
    <source>
        <dbReference type="SAM" id="Phobius"/>
    </source>
</evidence>
<dbReference type="AlphaFoldDB" id="A0A3B0Y7F2"/>
<dbReference type="Pfam" id="PF17113">
    <property type="entry name" value="AmpE"/>
    <property type="match status" value="1"/>
</dbReference>
<feature type="non-terminal residue" evidence="2">
    <location>
        <position position="1"/>
    </location>
</feature>
<dbReference type="GO" id="GO:0043757">
    <property type="term" value="F:adenosylcobinamide-phosphate synthase activity"/>
    <property type="evidence" value="ECO:0007669"/>
    <property type="project" value="UniProtKB-EC"/>
</dbReference>
<protein>
    <submittedName>
        <fullName evidence="2">Adenosylcobinamide-phosphate synthase</fullName>
        <ecNumber evidence="2">6.3.1.10</ecNumber>
    </submittedName>
</protein>
<keyword evidence="1" id="KW-0472">Membrane</keyword>
<evidence type="ECO:0000313" key="2">
    <source>
        <dbReference type="EMBL" id="VAW76705.1"/>
    </source>
</evidence>
<keyword evidence="1" id="KW-0812">Transmembrane</keyword>
<dbReference type="EMBL" id="UOFM01000190">
    <property type="protein sequence ID" value="VAW76705.1"/>
    <property type="molecule type" value="Genomic_DNA"/>
</dbReference>
<name>A0A3B0Y7F2_9ZZZZ</name>
<dbReference type="PANTHER" id="PTHR38684:SF1">
    <property type="entry name" value="PROTEIN AMPE"/>
    <property type="match status" value="1"/>
</dbReference>
<proteinExistence type="predicted"/>
<organism evidence="2">
    <name type="scientific">hydrothermal vent metagenome</name>
    <dbReference type="NCBI Taxonomy" id="652676"/>
    <lineage>
        <taxon>unclassified sequences</taxon>
        <taxon>metagenomes</taxon>
        <taxon>ecological metagenomes</taxon>
    </lineage>
</organism>
<feature type="transmembrane region" description="Helical" evidence="1">
    <location>
        <begin position="232"/>
        <end position="252"/>
    </location>
</feature>
<gene>
    <name evidence="2" type="ORF">MNBD_GAMMA14-887</name>
</gene>
<accession>A0A3B0Y7F2</accession>
<dbReference type="InterPro" id="IPR031347">
    <property type="entry name" value="AmpE"/>
</dbReference>
<dbReference type="EC" id="6.3.1.10" evidence="2"/>
<reference evidence="2" key="1">
    <citation type="submission" date="2018-06" db="EMBL/GenBank/DDBJ databases">
        <authorList>
            <person name="Zhirakovskaya E."/>
        </authorList>
    </citation>
    <scope>NUCLEOTIDE SEQUENCE</scope>
</reference>